<dbReference type="FunFam" id="3.90.550.10:FF:000017">
    <property type="entry name" value="Mannan polymerase II complex ANP1 subunit"/>
    <property type="match status" value="1"/>
</dbReference>
<proteinExistence type="inferred from homology"/>
<gene>
    <name evidence="11" type="primary">TPHA0O00430</name>
    <name evidence="11" type="ordered locus">TPHA_0O00430</name>
</gene>
<reference evidence="11 12" key="1">
    <citation type="journal article" date="2011" name="Proc. Natl. Acad. Sci. U.S.A.">
        <title>Evolutionary erosion of yeast sex chromosomes by mating-type switching accidents.</title>
        <authorList>
            <person name="Gordon J.L."/>
            <person name="Armisen D."/>
            <person name="Proux-Wera E."/>
            <person name="Oheigeartaigh S.S."/>
            <person name="Byrne K.P."/>
            <person name="Wolfe K.H."/>
        </authorList>
    </citation>
    <scope>NUCLEOTIDE SEQUENCE [LARGE SCALE GENOMIC DNA]</scope>
    <source>
        <strain evidence="12">ATCC 24235 / CBS 4417 / NBRC 1672 / NRRL Y-8282 / UCD 70-5</strain>
    </source>
</reference>
<evidence type="ECO:0000256" key="8">
    <source>
        <dbReference type="ARBA" id="ARBA00037964"/>
    </source>
</evidence>
<dbReference type="GO" id="GO:0005789">
    <property type="term" value="C:endoplasmic reticulum membrane"/>
    <property type="evidence" value="ECO:0007669"/>
    <property type="project" value="UniProtKB-SubCell"/>
</dbReference>
<dbReference type="InterPro" id="IPR052086">
    <property type="entry name" value="Mannan_Polymerase_Subunit"/>
</dbReference>
<evidence type="ECO:0008006" key="13">
    <source>
        <dbReference type="Google" id="ProtNLM"/>
    </source>
</evidence>
<dbReference type="InterPro" id="IPR029044">
    <property type="entry name" value="Nucleotide-diphossugar_trans"/>
</dbReference>
<dbReference type="eggNOG" id="ENOG502QVDT">
    <property type="taxonomic scope" value="Eukaryota"/>
</dbReference>
<evidence type="ECO:0000256" key="6">
    <source>
        <dbReference type="ARBA" id="ARBA00023034"/>
    </source>
</evidence>
<dbReference type="Pfam" id="PF03452">
    <property type="entry name" value="Anp1"/>
    <property type="match status" value="1"/>
</dbReference>
<feature type="region of interest" description="Disordered" evidence="9">
    <location>
        <begin position="448"/>
        <end position="548"/>
    </location>
</feature>
<evidence type="ECO:0000256" key="3">
    <source>
        <dbReference type="ARBA" id="ARBA00022692"/>
    </source>
</evidence>
<name>G8C1I6_TETPH</name>
<dbReference type="GO" id="GO:0000032">
    <property type="term" value="P:cell wall mannoprotein biosynthetic process"/>
    <property type="evidence" value="ECO:0007669"/>
    <property type="project" value="TreeGrafter"/>
</dbReference>
<dbReference type="GeneID" id="11530633"/>
<keyword evidence="7 10" id="KW-0472">Membrane</keyword>
<evidence type="ECO:0000256" key="1">
    <source>
        <dbReference type="ARBA" id="ARBA00004323"/>
    </source>
</evidence>
<evidence type="ECO:0000256" key="7">
    <source>
        <dbReference type="ARBA" id="ARBA00023136"/>
    </source>
</evidence>
<dbReference type="AlphaFoldDB" id="G8C1I6"/>
<feature type="compositionally biased region" description="Basic and acidic residues" evidence="9">
    <location>
        <begin position="448"/>
        <end position="470"/>
    </location>
</feature>
<keyword evidence="12" id="KW-1185">Reference proteome</keyword>
<dbReference type="STRING" id="1071381.G8C1I6"/>
<dbReference type="PANTHER" id="PTHR43083:SF2">
    <property type="entry name" value="MANNAN POLYMERASE II COMPLEX ANP1 SUBUNIT"/>
    <property type="match status" value="1"/>
</dbReference>
<dbReference type="Gene3D" id="3.90.550.10">
    <property type="entry name" value="Spore Coat Polysaccharide Biosynthesis Protein SpsA, Chain A"/>
    <property type="match status" value="1"/>
</dbReference>
<keyword evidence="5 10" id="KW-1133">Transmembrane helix</keyword>
<keyword evidence="4" id="KW-0735">Signal-anchor</keyword>
<evidence type="ECO:0000256" key="4">
    <source>
        <dbReference type="ARBA" id="ARBA00022968"/>
    </source>
</evidence>
<dbReference type="KEGG" id="tpf:TPHA_0O00430"/>
<dbReference type="OrthoDB" id="204164at2759"/>
<evidence type="ECO:0000313" key="11">
    <source>
        <dbReference type="EMBL" id="CCE66014.1"/>
    </source>
</evidence>
<dbReference type="OMA" id="ANENEWY"/>
<keyword evidence="3 10" id="KW-0812">Transmembrane</keyword>
<evidence type="ECO:0000256" key="9">
    <source>
        <dbReference type="SAM" id="MobiDB-lite"/>
    </source>
</evidence>
<evidence type="ECO:0000313" key="12">
    <source>
        <dbReference type="Proteomes" id="UP000005666"/>
    </source>
</evidence>
<feature type="compositionally biased region" description="Basic and acidic residues" evidence="9">
    <location>
        <begin position="513"/>
        <end position="536"/>
    </location>
</feature>
<dbReference type="SUPFAM" id="SSF53448">
    <property type="entry name" value="Nucleotide-diphospho-sugar transferases"/>
    <property type="match status" value="1"/>
</dbReference>
<comment type="subcellular location">
    <subcellularLocation>
        <location evidence="2">Endoplasmic reticulum membrane</location>
        <topology evidence="2">Single-pass type II membrane protein</topology>
    </subcellularLocation>
    <subcellularLocation>
        <location evidence="1">Golgi apparatus membrane</location>
        <topology evidence="1">Single-pass type II membrane protein</topology>
    </subcellularLocation>
</comment>
<protein>
    <recommendedName>
        <fullName evidence="13">Mannan polymerase II complex ANP1 subunit</fullName>
    </recommendedName>
</protein>
<dbReference type="PANTHER" id="PTHR43083">
    <property type="entry name" value="MANNAN POLYMERASE II"/>
    <property type="match status" value="1"/>
</dbReference>
<accession>G8C1I6</accession>
<dbReference type="Proteomes" id="UP000005666">
    <property type="component" value="Chromosome 15"/>
</dbReference>
<dbReference type="EMBL" id="HE612870">
    <property type="protein sequence ID" value="CCE66014.1"/>
    <property type="molecule type" value="Genomic_DNA"/>
</dbReference>
<dbReference type="HOGENOM" id="CLU_017872_0_0_1"/>
<dbReference type="GO" id="GO:0000136">
    <property type="term" value="C:mannan polymerase complex"/>
    <property type="evidence" value="ECO:0007669"/>
    <property type="project" value="EnsemblFungi"/>
</dbReference>
<feature type="transmembrane region" description="Helical" evidence="10">
    <location>
        <begin position="12"/>
        <end position="33"/>
    </location>
</feature>
<organism evidence="11 12">
    <name type="scientific">Tetrapisispora phaffii (strain ATCC 24235 / CBS 4417 / NBRC 1672 / NRRL Y-8282 / UCD 70-5)</name>
    <name type="common">Yeast</name>
    <name type="synonym">Fabospora phaffii</name>
    <dbReference type="NCBI Taxonomy" id="1071381"/>
    <lineage>
        <taxon>Eukaryota</taxon>
        <taxon>Fungi</taxon>
        <taxon>Dikarya</taxon>
        <taxon>Ascomycota</taxon>
        <taxon>Saccharomycotina</taxon>
        <taxon>Saccharomycetes</taxon>
        <taxon>Saccharomycetales</taxon>
        <taxon>Saccharomycetaceae</taxon>
        <taxon>Tetrapisispora</taxon>
    </lineage>
</organism>
<dbReference type="GO" id="GO:0000009">
    <property type="term" value="F:alpha-1,6-mannosyltransferase activity"/>
    <property type="evidence" value="ECO:0007669"/>
    <property type="project" value="EnsemblFungi"/>
</dbReference>
<keyword evidence="6" id="KW-0333">Golgi apparatus</keyword>
<feature type="compositionally biased region" description="Basic and acidic residues" evidence="9">
    <location>
        <begin position="478"/>
        <end position="502"/>
    </location>
</feature>
<comment type="similarity">
    <text evidence="8">Belongs to the ANP1/MMN9/VAN1 family.</text>
</comment>
<sequence>MKYNKKVSHVVSSNLVSVIGSLFTALVVLKFLISNSLISLPSLLKFVQLNPSHSYVPDFRDTPNVEFYDLRNYKGNKDGWQRNDRIVFCVPLRDAAQHLPRFFDHLDKMSYPHNLIDLSFLVSDSSDDTMGVLLSNLQTAQSQRDKSKRFGNIEIYEKDFGQVIGQSFSDRHGFAGQGPRRKLMARARNWLGSVALKPYHSWVYWRDVDIETAPRTIMEDLMHHDKDIIVPNVWRPLPDWLGNIQPYDLNSWQESEGGLQLANQLNEDAVIVEGYPEYATWRPHLAYMRDPNGDPEVEMELDGIGGVSILSKANVFRSGSHFPAFSFEKHAETEAFGKLSRRMGYNVIGLPHYVVWHIYEPSTEDLKHMEWMAEEETRRIEEEKLREFYNKVWDLGFDDVREEWSFEKDSILKNIDNNEAVNNKLANENEWYENTLEEKNKLLELQKEKSREAAKKKAREEFKNKEKANAERSLNGNKEMKDSLNKGKTENKKESTEKKQDNTNKNMNNEQNPKQEEKGQPGENTNKDAPKQKEAKQNVPADFDPQKQ</sequence>
<dbReference type="GO" id="GO:0006487">
    <property type="term" value="P:protein N-linked glycosylation"/>
    <property type="evidence" value="ECO:0007669"/>
    <property type="project" value="EnsemblFungi"/>
</dbReference>
<feature type="compositionally biased region" description="Polar residues" evidence="9">
    <location>
        <begin position="503"/>
        <end position="512"/>
    </location>
</feature>
<evidence type="ECO:0000256" key="5">
    <source>
        <dbReference type="ARBA" id="ARBA00022989"/>
    </source>
</evidence>
<evidence type="ECO:0000256" key="10">
    <source>
        <dbReference type="SAM" id="Phobius"/>
    </source>
</evidence>
<evidence type="ECO:0000256" key="2">
    <source>
        <dbReference type="ARBA" id="ARBA00004648"/>
    </source>
</evidence>
<dbReference type="RefSeq" id="XP_003688448.1">
    <property type="nucleotide sequence ID" value="XM_003688400.1"/>
</dbReference>